<evidence type="ECO:0000256" key="1">
    <source>
        <dbReference type="SAM" id="Phobius"/>
    </source>
</evidence>
<keyword evidence="1" id="KW-1133">Transmembrane helix</keyword>
<comment type="caution">
    <text evidence="2">The sequence shown here is derived from an EMBL/GenBank/DDBJ whole genome shotgun (WGS) entry which is preliminary data.</text>
</comment>
<keyword evidence="1" id="KW-0472">Membrane</keyword>
<feature type="transmembrane region" description="Helical" evidence="1">
    <location>
        <begin position="20"/>
        <end position="41"/>
    </location>
</feature>
<sequence>MWFSLIVVLFYNPIADLFGSLNPILVITFSWFVVSAGVLFLRNLISILLEANGILTDMHQKLHSRS</sequence>
<dbReference type="Proteomes" id="UP000229794">
    <property type="component" value="Unassembled WGS sequence"/>
</dbReference>
<gene>
    <name evidence="2" type="ORF">COX06_02775</name>
</gene>
<evidence type="ECO:0000313" key="2">
    <source>
        <dbReference type="EMBL" id="PIP55502.1"/>
    </source>
</evidence>
<dbReference type="AlphaFoldDB" id="A0A2H0BCV3"/>
<name>A0A2H0BCV3_9BACT</name>
<organism evidence="2 3">
    <name type="scientific">Candidatus Zambryskibacteria bacterium CG22_combo_CG10-13_8_21_14_all_42_17</name>
    <dbReference type="NCBI Taxonomy" id="1975118"/>
    <lineage>
        <taxon>Bacteria</taxon>
        <taxon>Candidatus Zambryskiibacteriota</taxon>
    </lineage>
</organism>
<evidence type="ECO:0000313" key="3">
    <source>
        <dbReference type="Proteomes" id="UP000229794"/>
    </source>
</evidence>
<keyword evidence="1" id="KW-0812">Transmembrane</keyword>
<dbReference type="EMBL" id="PCST01000037">
    <property type="protein sequence ID" value="PIP55502.1"/>
    <property type="molecule type" value="Genomic_DNA"/>
</dbReference>
<proteinExistence type="predicted"/>
<accession>A0A2H0BCV3</accession>
<reference evidence="2 3" key="1">
    <citation type="submission" date="2017-09" db="EMBL/GenBank/DDBJ databases">
        <title>Depth-based differentiation of microbial function through sediment-hosted aquifers and enrichment of novel symbionts in the deep terrestrial subsurface.</title>
        <authorList>
            <person name="Probst A.J."/>
            <person name="Ladd B."/>
            <person name="Jarett J.K."/>
            <person name="Geller-Mcgrath D.E."/>
            <person name="Sieber C.M."/>
            <person name="Emerson J.B."/>
            <person name="Anantharaman K."/>
            <person name="Thomas B.C."/>
            <person name="Malmstrom R."/>
            <person name="Stieglmeier M."/>
            <person name="Klingl A."/>
            <person name="Woyke T."/>
            <person name="Ryan C.M."/>
            <person name="Banfield J.F."/>
        </authorList>
    </citation>
    <scope>NUCLEOTIDE SEQUENCE [LARGE SCALE GENOMIC DNA]</scope>
    <source>
        <strain evidence="2">CG22_combo_CG10-13_8_21_14_all_42_17</strain>
    </source>
</reference>
<protein>
    <submittedName>
        <fullName evidence="2">Uncharacterized protein</fullName>
    </submittedName>
</protein>